<proteinExistence type="predicted"/>
<dbReference type="Gene3D" id="1.50.10.10">
    <property type="match status" value="1"/>
</dbReference>
<gene>
    <name evidence="4" type="ORF">L227DRAFT_570559</name>
</gene>
<feature type="domain" description="Glycosyl hydrolase family 95 catalytic" evidence="3">
    <location>
        <begin position="356"/>
        <end position="775"/>
    </location>
</feature>
<dbReference type="Pfam" id="PF21307">
    <property type="entry name" value="Glyco_hydro_95_C"/>
    <property type="match status" value="1"/>
</dbReference>
<organism evidence="4 5">
    <name type="scientific">Lentinus tigrinus ALCF2SS1-6</name>
    <dbReference type="NCBI Taxonomy" id="1328759"/>
    <lineage>
        <taxon>Eukaryota</taxon>
        <taxon>Fungi</taxon>
        <taxon>Dikarya</taxon>
        <taxon>Basidiomycota</taxon>
        <taxon>Agaricomycotina</taxon>
        <taxon>Agaricomycetes</taxon>
        <taxon>Polyporales</taxon>
        <taxon>Polyporaceae</taxon>
        <taxon>Lentinus</taxon>
    </lineage>
</organism>
<dbReference type="InterPro" id="IPR016518">
    <property type="entry name" value="Alpha-L-fucosidase"/>
</dbReference>
<sequence>MHWGNVLEPASQVPLPGLVVDQAEPWSYSDSGVVAQGQAIALGSLLSSAVAAPSGFPATGNGLWFAQPGRLDAWSNDWLPIGNGYLAAMLQGETAQEAAQLNIESLWSGGPFQDPSYNGGNKLPSDQVTVAEQMQTIRQSIFQSDSGTIDNIEQLTTDAGAYGSYVGAGYFLSTIGVTGDVSSFTRWLDMDAAVQRTLWTQGNATFLRETFCSHPLEACVQHINTSDASALPALTYAYSIAAESGIPTPTVSCLDNSTLQITGTASSPGMTFEILARVSAGASGGSSPSIACGPTGTGNATISVSGASAAWLTWVGGTNFDQDAGDAAHNFSFQGADPHDNLVKLIDAATSSSLAYDEIVSAHIADYSGLMTKFHLDIGQKPDLDTPTDQLKNAYETDTGNTYLEWLLFNFGRYLLAGSARGTLPANLQGKWAKDASNPWSADYHSNINIQMNYWFAELTDMDVVKPLFDYFEKNWVPRGSLTAQYLYNISEGWTTHNEMNIFGHTGMKGGGNTASWADYPESNAWMMFHVWDHFDFTQDRDWFKSQGWPLLKSAAQFHLQKLVPDERFNDSTLVVVPCNSPEQVPITLGCAHAQQVIWQLFNAIEKGFPISGDTDTEFLNEVLTKRSQMDKGIHIGSWGQLQEWKVDMDSPDDTHRHLSHLIGLYPGYAVTNFNASVQGTAINYTHEQVIDAVTTSLIHRGNGTGPDADSGWEKVWRAACWAQLGNASEFYHELSYALERNFAPNLFSLYSSGADAIFQIDANFGFPAALLNALIQVTDQPSDQDVFVVNLLPALPPHWPSGSIKGARLRGGSSLDLIWESKKVTSLVVSPDAAAARRQIRFMQGNREIKTVTVEPGVRVQVL</sequence>
<evidence type="ECO:0000259" key="1">
    <source>
        <dbReference type="Pfam" id="PF14498"/>
    </source>
</evidence>
<evidence type="ECO:0000313" key="4">
    <source>
        <dbReference type="EMBL" id="RPD65202.1"/>
    </source>
</evidence>
<dbReference type="PANTHER" id="PTHR31084:SF3">
    <property type="entry name" value="ALPHA-FUCOSIDASE A"/>
    <property type="match status" value="1"/>
</dbReference>
<feature type="domain" description="Glycosyl hydrolase family 95 N-terminal" evidence="1">
    <location>
        <begin position="63"/>
        <end position="322"/>
    </location>
</feature>
<dbReference type="AlphaFoldDB" id="A0A5C2SN63"/>
<dbReference type="PIRSF" id="PIRSF007663">
    <property type="entry name" value="UCP007663"/>
    <property type="match status" value="1"/>
</dbReference>
<dbReference type="InterPro" id="IPR027414">
    <property type="entry name" value="GH95_N_dom"/>
</dbReference>
<dbReference type="InterPro" id="IPR008928">
    <property type="entry name" value="6-hairpin_glycosidase_sf"/>
</dbReference>
<evidence type="ECO:0000259" key="2">
    <source>
        <dbReference type="Pfam" id="PF21307"/>
    </source>
</evidence>
<dbReference type="InterPro" id="IPR054363">
    <property type="entry name" value="GH95_cat"/>
</dbReference>
<dbReference type="Pfam" id="PF22124">
    <property type="entry name" value="Glyco_hydro_95_cat"/>
    <property type="match status" value="1"/>
</dbReference>
<dbReference type="Pfam" id="PF14498">
    <property type="entry name" value="Glyco_hyd_65N_2"/>
    <property type="match status" value="1"/>
</dbReference>
<dbReference type="SUPFAM" id="SSF48208">
    <property type="entry name" value="Six-hairpin glycosidases"/>
    <property type="match status" value="1"/>
</dbReference>
<dbReference type="OrthoDB" id="2848340at2759"/>
<feature type="domain" description="Alpha fucosidase A-like C-terminal" evidence="2">
    <location>
        <begin position="789"/>
        <end position="835"/>
    </location>
</feature>
<dbReference type="STRING" id="1328759.A0A5C2SN63"/>
<accession>A0A5C2SN63</accession>
<dbReference type="PANTHER" id="PTHR31084">
    <property type="entry name" value="ALPHA-L-FUCOSIDASE 2"/>
    <property type="match status" value="1"/>
</dbReference>
<dbReference type="InterPro" id="IPR049053">
    <property type="entry name" value="AFCA-like_C"/>
</dbReference>
<dbReference type="InterPro" id="IPR012341">
    <property type="entry name" value="6hp_glycosidase-like_sf"/>
</dbReference>
<name>A0A5C2SN63_9APHY</name>
<keyword evidence="5" id="KW-1185">Reference proteome</keyword>
<dbReference type="GO" id="GO:0004560">
    <property type="term" value="F:alpha-L-fucosidase activity"/>
    <property type="evidence" value="ECO:0007669"/>
    <property type="project" value="InterPro"/>
</dbReference>
<evidence type="ECO:0000313" key="5">
    <source>
        <dbReference type="Proteomes" id="UP000313359"/>
    </source>
</evidence>
<dbReference type="Proteomes" id="UP000313359">
    <property type="component" value="Unassembled WGS sequence"/>
</dbReference>
<dbReference type="GO" id="GO:0005975">
    <property type="term" value="P:carbohydrate metabolic process"/>
    <property type="evidence" value="ECO:0007669"/>
    <property type="project" value="InterPro"/>
</dbReference>
<evidence type="ECO:0000259" key="3">
    <source>
        <dbReference type="Pfam" id="PF22124"/>
    </source>
</evidence>
<reference evidence="4" key="1">
    <citation type="journal article" date="2018" name="Genome Biol. Evol.">
        <title>Genomics and development of Lentinus tigrinus, a white-rot wood-decaying mushroom with dimorphic fruiting bodies.</title>
        <authorList>
            <person name="Wu B."/>
            <person name="Xu Z."/>
            <person name="Knudson A."/>
            <person name="Carlson A."/>
            <person name="Chen N."/>
            <person name="Kovaka S."/>
            <person name="LaButti K."/>
            <person name="Lipzen A."/>
            <person name="Pennachio C."/>
            <person name="Riley R."/>
            <person name="Schakwitz W."/>
            <person name="Umezawa K."/>
            <person name="Ohm R.A."/>
            <person name="Grigoriev I.V."/>
            <person name="Nagy L.G."/>
            <person name="Gibbons J."/>
            <person name="Hibbett D."/>
        </authorList>
    </citation>
    <scope>NUCLEOTIDE SEQUENCE [LARGE SCALE GENOMIC DNA]</scope>
    <source>
        <strain evidence="4">ALCF2SS1-6</strain>
    </source>
</reference>
<protein>
    <submittedName>
        <fullName evidence="4">Uncharacterized protein</fullName>
    </submittedName>
</protein>
<dbReference type="EMBL" id="ML122252">
    <property type="protein sequence ID" value="RPD65202.1"/>
    <property type="molecule type" value="Genomic_DNA"/>
</dbReference>